<name>A0A0D0AYN3_9AGAM</name>
<comment type="similarity">
    <text evidence="2">Belongs to the ustYa family.</text>
</comment>
<dbReference type="InParanoid" id="A0A0D0AYN3"/>
<dbReference type="Pfam" id="PF11807">
    <property type="entry name" value="UstYa"/>
    <property type="match status" value="1"/>
</dbReference>
<dbReference type="Proteomes" id="UP000054485">
    <property type="component" value="Unassembled WGS sequence"/>
</dbReference>
<evidence type="ECO:0008006" key="6">
    <source>
        <dbReference type="Google" id="ProtNLM"/>
    </source>
</evidence>
<proteinExistence type="inferred from homology"/>
<evidence type="ECO:0000313" key="5">
    <source>
        <dbReference type="Proteomes" id="UP000054485"/>
    </source>
</evidence>
<protein>
    <recommendedName>
        <fullName evidence="6">Tat pathway signal sequence</fullName>
    </recommendedName>
</protein>
<dbReference type="OrthoDB" id="3687641at2759"/>
<dbReference type="GO" id="GO:0043386">
    <property type="term" value="P:mycotoxin biosynthetic process"/>
    <property type="evidence" value="ECO:0007669"/>
    <property type="project" value="InterPro"/>
</dbReference>
<reference evidence="4 5" key="1">
    <citation type="submission" date="2014-04" db="EMBL/GenBank/DDBJ databases">
        <authorList>
            <consortium name="DOE Joint Genome Institute"/>
            <person name="Kuo A."/>
            <person name="Ruytinx J."/>
            <person name="Rineau F."/>
            <person name="Colpaert J."/>
            <person name="Kohler A."/>
            <person name="Nagy L.G."/>
            <person name="Floudas D."/>
            <person name="Copeland A."/>
            <person name="Barry K.W."/>
            <person name="Cichocki N."/>
            <person name="Veneault-Fourrey C."/>
            <person name="LaButti K."/>
            <person name="Lindquist E.A."/>
            <person name="Lipzen A."/>
            <person name="Lundell T."/>
            <person name="Morin E."/>
            <person name="Murat C."/>
            <person name="Sun H."/>
            <person name="Tunlid A."/>
            <person name="Henrissat B."/>
            <person name="Grigoriev I.V."/>
            <person name="Hibbett D.S."/>
            <person name="Martin F."/>
            <person name="Nordberg H.P."/>
            <person name="Cantor M.N."/>
            <person name="Hua S.X."/>
        </authorList>
    </citation>
    <scope>NUCLEOTIDE SEQUENCE [LARGE SCALE GENOMIC DNA]</scope>
    <source>
        <strain evidence="4 5">UH-Slu-Lm8-n1</strain>
    </source>
</reference>
<sequence length="275" mass="31744">MAKYFSQYSPVDSVDDDQKLSGDSERFGAEPRPKSRILRLWLTHGMLVCTSFLSFTSWMRTPSTHLRIDISSLYSPANVAIEPVIVRFNGTLDYPSIYRGPPSPEIDAAWVRISHNTGTIQMTREEMLKAGTTVSELRSKVRYPDKYGGGYMATLEVAHQLHCLNLLRKATWSDYYESANHSSHPAEAAHQHLDHCIEMMRQNIMCNADVTMITWYWVQGHTVPYPNFNTRHRCRNFERIRDWSVEHSIDIDESEITRSEDTVDFSWPWPIASLP</sequence>
<feature type="compositionally biased region" description="Polar residues" evidence="3">
    <location>
        <begin position="1"/>
        <end position="10"/>
    </location>
</feature>
<dbReference type="STRING" id="930992.A0A0D0AYN3"/>
<accession>A0A0D0AYN3</accession>
<comment type="pathway">
    <text evidence="1">Mycotoxin biosynthesis.</text>
</comment>
<dbReference type="HOGENOM" id="CLU_042941_0_2_1"/>
<dbReference type="EMBL" id="KN835227">
    <property type="protein sequence ID" value="KIK42889.1"/>
    <property type="molecule type" value="Genomic_DNA"/>
</dbReference>
<keyword evidence="5" id="KW-1185">Reference proteome</keyword>
<evidence type="ECO:0000256" key="1">
    <source>
        <dbReference type="ARBA" id="ARBA00004685"/>
    </source>
</evidence>
<dbReference type="PANTHER" id="PTHR33365">
    <property type="entry name" value="YALI0B05434P"/>
    <property type="match status" value="1"/>
</dbReference>
<reference evidence="5" key="2">
    <citation type="submission" date="2015-01" db="EMBL/GenBank/DDBJ databases">
        <title>Evolutionary Origins and Diversification of the Mycorrhizal Mutualists.</title>
        <authorList>
            <consortium name="DOE Joint Genome Institute"/>
            <consortium name="Mycorrhizal Genomics Consortium"/>
            <person name="Kohler A."/>
            <person name="Kuo A."/>
            <person name="Nagy L.G."/>
            <person name="Floudas D."/>
            <person name="Copeland A."/>
            <person name="Barry K.W."/>
            <person name="Cichocki N."/>
            <person name="Veneault-Fourrey C."/>
            <person name="LaButti K."/>
            <person name="Lindquist E.A."/>
            <person name="Lipzen A."/>
            <person name="Lundell T."/>
            <person name="Morin E."/>
            <person name="Murat C."/>
            <person name="Riley R."/>
            <person name="Ohm R."/>
            <person name="Sun H."/>
            <person name="Tunlid A."/>
            <person name="Henrissat B."/>
            <person name="Grigoriev I.V."/>
            <person name="Hibbett D.S."/>
            <person name="Martin F."/>
        </authorList>
    </citation>
    <scope>NUCLEOTIDE SEQUENCE [LARGE SCALE GENOMIC DNA]</scope>
    <source>
        <strain evidence="5">UH-Slu-Lm8-n1</strain>
    </source>
</reference>
<feature type="compositionally biased region" description="Basic and acidic residues" evidence="3">
    <location>
        <begin position="16"/>
        <end position="30"/>
    </location>
</feature>
<organism evidence="4 5">
    <name type="scientific">Suillus luteus UH-Slu-Lm8-n1</name>
    <dbReference type="NCBI Taxonomy" id="930992"/>
    <lineage>
        <taxon>Eukaryota</taxon>
        <taxon>Fungi</taxon>
        <taxon>Dikarya</taxon>
        <taxon>Basidiomycota</taxon>
        <taxon>Agaricomycotina</taxon>
        <taxon>Agaricomycetes</taxon>
        <taxon>Agaricomycetidae</taxon>
        <taxon>Boletales</taxon>
        <taxon>Suillineae</taxon>
        <taxon>Suillaceae</taxon>
        <taxon>Suillus</taxon>
    </lineage>
</organism>
<evidence type="ECO:0000256" key="3">
    <source>
        <dbReference type="SAM" id="MobiDB-lite"/>
    </source>
</evidence>
<dbReference type="PANTHER" id="PTHR33365:SF4">
    <property type="entry name" value="CYCLOCHLOROTINE BIOSYNTHESIS PROTEIN O"/>
    <property type="match status" value="1"/>
</dbReference>
<dbReference type="AlphaFoldDB" id="A0A0D0AYN3"/>
<evidence type="ECO:0000256" key="2">
    <source>
        <dbReference type="ARBA" id="ARBA00035112"/>
    </source>
</evidence>
<evidence type="ECO:0000313" key="4">
    <source>
        <dbReference type="EMBL" id="KIK42889.1"/>
    </source>
</evidence>
<gene>
    <name evidence="4" type="ORF">CY34DRAFT_804459</name>
</gene>
<feature type="region of interest" description="Disordered" evidence="3">
    <location>
        <begin position="1"/>
        <end position="30"/>
    </location>
</feature>
<dbReference type="InterPro" id="IPR021765">
    <property type="entry name" value="UstYa-like"/>
</dbReference>